<comment type="caution">
    <text evidence="1">The sequence shown here is derived from an EMBL/GenBank/DDBJ whole genome shotgun (WGS) entry which is preliminary data.</text>
</comment>
<dbReference type="AlphaFoldDB" id="A0A815TJE8"/>
<sequence length="93" mass="10757">MVLAKCAELEKRDVTLSPKVRFKLTFTKLNYRQLANILPFHGGDFRKTQLPAIDESSVPRSLGDVRISSYWCLLNDHVFEIFIDLSKNIVCVW</sequence>
<organism evidence="1 2">
    <name type="scientific">Adineta ricciae</name>
    <name type="common">Rotifer</name>
    <dbReference type="NCBI Taxonomy" id="249248"/>
    <lineage>
        <taxon>Eukaryota</taxon>
        <taxon>Metazoa</taxon>
        <taxon>Spiralia</taxon>
        <taxon>Gnathifera</taxon>
        <taxon>Rotifera</taxon>
        <taxon>Eurotatoria</taxon>
        <taxon>Bdelloidea</taxon>
        <taxon>Adinetida</taxon>
        <taxon>Adinetidae</taxon>
        <taxon>Adineta</taxon>
    </lineage>
</organism>
<name>A0A815TJE8_ADIRI</name>
<protein>
    <submittedName>
        <fullName evidence="1">Uncharacterized protein</fullName>
    </submittedName>
</protein>
<evidence type="ECO:0000313" key="2">
    <source>
        <dbReference type="Proteomes" id="UP000663852"/>
    </source>
</evidence>
<reference evidence="1" key="1">
    <citation type="submission" date="2021-02" db="EMBL/GenBank/DDBJ databases">
        <authorList>
            <person name="Nowell W R."/>
        </authorList>
    </citation>
    <scope>NUCLEOTIDE SEQUENCE</scope>
</reference>
<accession>A0A815TJE8</accession>
<gene>
    <name evidence="1" type="ORF">EDS130_LOCUS42798</name>
</gene>
<evidence type="ECO:0000313" key="1">
    <source>
        <dbReference type="EMBL" id="CAF1503777.1"/>
    </source>
</evidence>
<proteinExistence type="predicted"/>
<dbReference type="Proteomes" id="UP000663852">
    <property type="component" value="Unassembled WGS sequence"/>
</dbReference>
<dbReference type="EMBL" id="CAJNOJ010000650">
    <property type="protein sequence ID" value="CAF1503777.1"/>
    <property type="molecule type" value="Genomic_DNA"/>
</dbReference>